<dbReference type="Pfam" id="PF00107">
    <property type="entry name" value="ADH_zinc_N"/>
    <property type="match status" value="1"/>
</dbReference>
<dbReference type="SMART" id="SM00829">
    <property type="entry name" value="PKS_ER"/>
    <property type="match status" value="1"/>
</dbReference>
<name>A0A7M2YWW7_9ACTN</name>
<protein>
    <submittedName>
        <fullName evidence="9">Zn-dependent alcohol dehydrogenase class III</fullName>
    </submittedName>
</protein>
<comment type="caution">
    <text evidence="9">The sequence shown here is derived from an EMBL/GenBank/DDBJ whole genome shotgun (WGS) entry which is preliminary data.</text>
</comment>
<evidence type="ECO:0000259" key="8">
    <source>
        <dbReference type="SMART" id="SM00829"/>
    </source>
</evidence>
<dbReference type="AlphaFoldDB" id="A0A7M2YWW7"/>
<evidence type="ECO:0000256" key="2">
    <source>
        <dbReference type="ARBA" id="ARBA00008072"/>
    </source>
</evidence>
<dbReference type="GO" id="GO:0005829">
    <property type="term" value="C:cytosol"/>
    <property type="evidence" value="ECO:0007669"/>
    <property type="project" value="TreeGrafter"/>
</dbReference>
<dbReference type="CDD" id="cd08279">
    <property type="entry name" value="Zn_ADH_class_III"/>
    <property type="match status" value="1"/>
</dbReference>
<dbReference type="PANTHER" id="PTHR43880">
    <property type="entry name" value="ALCOHOL DEHYDROGENASE"/>
    <property type="match status" value="1"/>
</dbReference>
<accession>A0A7M2YWW7</accession>
<dbReference type="GO" id="GO:0051903">
    <property type="term" value="F:S-(hydroxymethyl)glutathione dehydrogenase [NAD(P)+] activity"/>
    <property type="evidence" value="ECO:0007669"/>
    <property type="project" value="TreeGrafter"/>
</dbReference>
<gene>
    <name evidence="9" type="ORF">Gocc_1510</name>
</gene>
<dbReference type="InterPro" id="IPR020843">
    <property type="entry name" value="ER"/>
</dbReference>
<feature type="domain" description="Enoyl reductase (ER)" evidence="8">
    <location>
        <begin position="12"/>
        <end position="367"/>
    </location>
</feature>
<evidence type="ECO:0000256" key="5">
    <source>
        <dbReference type="ARBA" id="ARBA00023002"/>
    </source>
</evidence>
<comment type="similarity">
    <text evidence="2 7">Belongs to the zinc-containing alcohol dehydrogenase family.</text>
</comment>
<dbReference type="Proteomes" id="UP000254134">
    <property type="component" value="Unassembled WGS sequence"/>
</dbReference>
<evidence type="ECO:0000313" key="9">
    <source>
        <dbReference type="EMBL" id="RDI74621.1"/>
    </source>
</evidence>
<dbReference type="GO" id="GO:0046294">
    <property type="term" value="P:formaldehyde catabolic process"/>
    <property type="evidence" value="ECO:0007669"/>
    <property type="project" value="TreeGrafter"/>
</dbReference>
<dbReference type="Gene3D" id="3.90.180.10">
    <property type="entry name" value="Medium-chain alcohol dehydrogenases, catalytic domain"/>
    <property type="match status" value="1"/>
</dbReference>
<evidence type="ECO:0000256" key="6">
    <source>
        <dbReference type="ARBA" id="ARBA00023027"/>
    </source>
</evidence>
<dbReference type="PROSITE" id="PS00059">
    <property type="entry name" value="ADH_ZINC"/>
    <property type="match status" value="1"/>
</dbReference>
<dbReference type="EMBL" id="QQZY01000003">
    <property type="protein sequence ID" value="RDI74621.1"/>
    <property type="molecule type" value="Genomic_DNA"/>
</dbReference>
<dbReference type="OrthoDB" id="334894at2"/>
<dbReference type="InterPro" id="IPR011032">
    <property type="entry name" value="GroES-like_sf"/>
</dbReference>
<reference evidence="10" key="2">
    <citation type="journal article" date="2019" name="MicrobiologyOpen">
        <title>High-quality draft genome sequence of Gaiella occulta isolated from a 150 meter deep mineral water borehole and comparison with the genome sequences of other deep-branching lineages of the phylum Actinobacteria.</title>
        <authorList>
            <person name="Severino R."/>
            <person name="Froufe H.J.C."/>
            <person name="Barroso C."/>
            <person name="Albuquerque L."/>
            <person name="Lobo-da-Cunha A."/>
            <person name="da Costa M.S."/>
            <person name="Egas C."/>
        </authorList>
    </citation>
    <scope>NUCLEOTIDE SEQUENCE [LARGE SCALE GENOMIC DNA]</scope>
    <source>
        <strain evidence="10">F2-233</strain>
    </source>
</reference>
<proteinExistence type="inferred from homology"/>
<dbReference type="InterPro" id="IPR036291">
    <property type="entry name" value="NAD(P)-bd_dom_sf"/>
</dbReference>
<evidence type="ECO:0000256" key="1">
    <source>
        <dbReference type="ARBA" id="ARBA00001947"/>
    </source>
</evidence>
<sequence>MRIRAAVLHRPGQPLSVEEVELDGPKAGEVLVRVAAAGVCHSDVHLADGALGEGRWPMVLGHEGAGIVEAVGDGVTHVAPGDPVGFSFVPSCRACPACLAGRFNMCAPAGENGARGTLMDGTSRLHLADGTVLQHGLMTACFAEHTVVDAHGAVPLPRELPLWQAALLGCGVMTGFGAVRNVGRVGPGDSVCVIGCGGVGLQVVAAAALAGADPIIAVDRDPAKLEIARRRGATHTVDASREEPLERVREQSGGGVDHAFEVVGRPETMRMAWEVLRPAATAVVVGLAPAGVEVSLPAIDFLSDKGIRGSYYGSGDPAADLPQLAQLAVSGALDLAEVVTHVTGLDGVNDALERLRRGEGARTVLVLDAGLAGAPEPR</sequence>
<dbReference type="Gene3D" id="3.40.50.720">
    <property type="entry name" value="NAD(P)-binding Rossmann-like Domain"/>
    <property type="match status" value="1"/>
</dbReference>
<keyword evidence="5" id="KW-0560">Oxidoreductase</keyword>
<dbReference type="InterPro" id="IPR013154">
    <property type="entry name" value="ADH-like_N"/>
</dbReference>
<evidence type="ECO:0000256" key="7">
    <source>
        <dbReference type="RuleBase" id="RU361277"/>
    </source>
</evidence>
<keyword evidence="4 7" id="KW-0862">Zinc</keyword>
<dbReference type="GO" id="GO:0008270">
    <property type="term" value="F:zinc ion binding"/>
    <property type="evidence" value="ECO:0007669"/>
    <property type="project" value="InterPro"/>
</dbReference>
<organism evidence="9 10">
    <name type="scientific">Gaiella occulta</name>
    <dbReference type="NCBI Taxonomy" id="1002870"/>
    <lineage>
        <taxon>Bacteria</taxon>
        <taxon>Bacillati</taxon>
        <taxon>Actinomycetota</taxon>
        <taxon>Thermoleophilia</taxon>
        <taxon>Gaiellales</taxon>
        <taxon>Gaiellaceae</taxon>
        <taxon>Gaiella</taxon>
    </lineage>
</organism>
<evidence type="ECO:0000313" key="10">
    <source>
        <dbReference type="Proteomes" id="UP000254134"/>
    </source>
</evidence>
<evidence type="ECO:0000256" key="4">
    <source>
        <dbReference type="ARBA" id="ARBA00022833"/>
    </source>
</evidence>
<dbReference type="FunFam" id="3.40.50.720:FF:000003">
    <property type="entry name" value="S-(hydroxymethyl)glutathione dehydrogenase"/>
    <property type="match status" value="1"/>
</dbReference>
<evidence type="ECO:0000256" key="3">
    <source>
        <dbReference type="ARBA" id="ARBA00022723"/>
    </source>
</evidence>
<dbReference type="PANTHER" id="PTHR43880:SF12">
    <property type="entry name" value="ALCOHOL DEHYDROGENASE CLASS-3"/>
    <property type="match status" value="1"/>
</dbReference>
<dbReference type="InterPro" id="IPR002328">
    <property type="entry name" value="ADH_Zn_CS"/>
</dbReference>
<dbReference type="InterPro" id="IPR013149">
    <property type="entry name" value="ADH-like_C"/>
</dbReference>
<dbReference type="RefSeq" id="WP_114795937.1">
    <property type="nucleotide sequence ID" value="NZ_QQZY01000003.1"/>
</dbReference>
<keyword evidence="6" id="KW-0520">NAD</keyword>
<reference evidence="9 10" key="1">
    <citation type="submission" date="2018-07" db="EMBL/GenBank/DDBJ databases">
        <title>High-quality-draft genome sequence of Gaiella occulta.</title>
        <authorList>
            <person name="Severino R."/>
            <person name="Froufe H.J.C."/>
            <person name="Rainey F.A."/>
            <person name="Barroso C."/>
            <person name="Albuquerque L."/>
            <person name="Lobo-Da-Cunha A."/>
            <person name="Da Costa M.S."/>
            <person name="Egas C."/>
        </authorList>
    </citation>
    <scope>NUCLEOTIDE SEQUENCE [LARGE SCALE GENOMIC DNA]</scope>
    <source>
        <strain evidence="9 10">F2-233</strain>
    </source>
</reference>
<comment type="cofactor">
    <cofactor evidence="1 7">
        <name>Zn(2+)</name>
        <dbReference type="ChEBI" id="CHEBI:29105"/>
    </cofactor>
</comment>
<dbReference type="SUPFAM" id="SSF51735">
    <property type="entry name" value="NAD(P)-binding Rossmann-fold domains"/>
    <property type="match status" value="1"/>
</dbReference>
<keyword evidence="3 7" id="KW-0479">Metal-binding</keyword>
<dbReference type="Pfam" id="PF08240">
    <property type="entry name" value="ADH_N"/>
    <property type="match status" value="1"/>
</dbReference>
<keyword evidence="10" id="KW-1185">Reference proteome</keyword>
<dbReference type="SUPFAM" id="SSF50129">
    <property type="entry name" value="GroES-like"/>
    <property type="match status" value="1"/>
</dbReference>